<dbReference type="RefSeq" id="XP_062746314.1">
    <property type="nucleotide sequence ID" value="XM_062883409.1"/>
</dbReference>
<dbReference type="Proteomes" id="UP001323405">
    <property type="component" value="Unassembled WGS sequence"/>
</dbReference>
<sequence length="99" mass="10964">MPCKRLQIYHSLPISFCGELPNQAISSSFSFANSTVTLTQEKKQHTKVWGNLAPIAVVSIKDPITMSRSPENPLRKGSVWEDRIHNFILTAPVNLVSGS</sequence>
<gene>
    <name evidence="1" type="ORF">QC762_0044880</name>
</gene>
<reference evidence="1 2" key="1">
    <citation type="journal article" date="2023" name="bioRxiv">
        <title>High-quality genome assemblies of four members of thePodospora anserinaspecies complex.</title>
        <authorList>
            <person name="Ament-Velasquez S.L."/>
            <person name="Vogan A.A."/>
            <person name="Wallerman O."/>
            <person name="Hartmann F."/>
            <person name="Gautier V."/>
            <person name="Silar P."/>
            <person name="Giraud T."/>
            <person name="Johannesson H."/>
        </authorList>
    </citation>
    <scope>NUCLEOTIDE SEQUENCE [LARGE SCALE GENOMIC DNA]</scope>
    <source>
        <strain evidence="1 2">CBS 415.72m</strain>
    </source>
</reference>
<comment type="caution">
    <text evidence="1">The sequence shown here is derived from an EMBL/GenBank/DDBJ whole genome shotgun (WGS) entry which is preliminary data.</text>
</comment>
<evidence type="ECO:0000313" key="2">
    <source>
        <dbReference type="Proteomes" id="UP001323405"/>
    </source>
</evidence>
<evidence type="ECO:0000313" key="1">
    <source>
        <dbReference type="EMBL" id="KAK4657341.1"/>
    </source>
</evidence>
<keyword evidence="2" id="KW-1185">Reference proteome</keyword>
<proteinExistence type="predicted"/>
<accession>A0ABR0GNV4</accession>
<name>A0ABR0GNV4_9PEZI</name>
<organism evidence="1 2">
    <name type="scientific">Podospora pseudocomata</name>
    <dbReference type="NCBI Taxonomy" id="2093779"/>
    <lineage>
        <taxon>Eukaryota</taxon>
        <taxon>Fungi</taxon>
        <taxon>Dikarya</taxon>
        <taxon>Ascomycota</taxon>
        <taxon>Pezizomycotina</taxon>
        <taxon>Sordariomycetes</taxon>
        <taxon>Sordariomycetidae</taxon>
        <taxon>Sordariales</taxon>
        <taxon>Podosporaceae</taxon>
        <taxon>Podospora</taxon>
    </lineage>
</organism>
<dbReference type="EMBL" id="JAFFHA010000004">
    <property type="protein sequence ID" value="KAK4657341.1"/>
    <property type="molecule type" value="Genomic_DNA"/>
</dbReference>
<protein>
    <submittedName>
        <fullName evidence="1">Uncharacterized protein</fullName>
    </submittedName>
</protein>
<dbReference type="GeneID" id="87903000"/>